<dbReference type="InterPro" id="IPR015943">
    <property type="entry name" value="WD40/YVTN_repeat-like_dom_sf"/>
</dbReference>
<proteinExistence type="predicted"/>
<evidence type="ECO:0000313" key="2">
    <source>
        <dbReference type="EMBL" id="MTI28342.1"/>
    </source>
</evidence>
<comment type="caution">
    <text evidence="2">The sequence shown here is derived from an EMBL/GenBank/DDBJ whole genome shotgun (WGS) entry which is preliminary data.</text>
</comment>
<dbReference type="PANTHER" id="PTHR34512">
    <property type="entry name" value="CELL SURFACE PROTEIN"/>
    <property type="match status" value="1"/>
</dbReference>
<gene>
    <name evidence="2" type="ORF">E1163_25520</name>
</gene>
<evidence type="ECO:0000259" key="1">
    <source>
        <dbReference type="Pfam" id="PF13360"/>
    </source>
</evidence>
<dbReference type="Proteomes" id="UP000798808">
    <property type="component" value="Unassembled WGS sequence"/>
</dbReference>
<dbReference type="RefSeq" id="WP_155175776.1">
    <property type="nucleotide sequence ID" value="NZ_BAAAFL010000016.1"/>
</dbReference>
<dbReference type="Gene3D" id="2.130.10.10">
    <property type="entry name" value="YVTN repeat-like/Quinoprotein amine dehydrogenase"/>
    <property type="match status" value="2"/>
</dbReference>
<dbReference type="PANTHER" id="PTHR34512:SF30">
    <property type="entry name" value="OUTER MEMBRANE PROTEIN ASSEMBLY FACTOR BAMB"/>
    <property type="match status" value="1"/>
</dbReference>
<feature type="domain" description="Pyrrolo-quinoline quinone repeat" evidence="1">
    <location>
        <begin position="51"/>
        <end position="203"/>
    </location>
</feature>
<dbReference type="InterPro" id="IPR002372">
    <property type="entry name" value="PQQ_rpt_dom"/>
</dbReference>
<reference evidence="2 3" key="1">
    <citation type="submission" date="2019-02" db="EMBL/GenBank/DDBJ databases">
        <authorList>
            <person name="Goldberg S.R."/>
            <person name="Haltli B.A."/>
            <person name="Correa H."/>
            <person name="Russell K.G."/>
        </authorList>
    </citation>
    <scope>NUCLEOTIDE SEQUENCE [LARGE SCALE GENOMIC DNA]</scope>
    <source>
        <strain evidence="2 3">JCM 16186</strain>
    </source>
</reference>
<organism evidence="2 3">
    <name type="scientific">Fulvivirga kasyanovii</name>
    <dbReference type="NCBI Taxonomy" id="396812"/>
    <lineage>
        <taxon>Bacteria</taxon>
        <taxon>Pseudomonadati</taxon>
        <taxon>Bacteroidota</taxon>
        <taxon>Cytophagia</taxon>
        <taxon>Cytophagales</taxon>
        <taxon>Fulvivirgaceae</taxon>
        <taxon>Fulvivirga</taxon>
    </lineage>
</organism>
<accession>A0ABW9RVU1</accession>
<dbReference type="SUPFAM" id="SSF50998">
    <property type="entry name" value="Quinoprotein alcohol dehydrogenase-like"/>
    <property type="match status" value="2"/>
</dbReference>
<protein>
    <recommendedName>
        <fullName evidence="1">Pyrrolo-quinoline quinone repeat domain-containing protein</fullName>
    </recommendedName>
</protein>
<keyword evidence="3" id="KW-1185">Reference proteome</keyword>
<dbReference type="EMBL" id="SMLW01000661">
    <property type="protein sequence ID" value="MTI28342.1"/>
    <property type="molecule type" value="Genomic_DNA"/>
</dbReference>
<dbReference type="Pfam" id="PF13360">
    <property type="entry name" value="PQQ_2"/>
    <property type="match status" value="1"/>
</dbReference>
<sequence length="651" mass="70983">MNIKSTITVLLTAISTVCISQVKEQWSTSLQGNVNWQQVTPAGHLLIGTESALTSVDPQTGKIQWEISRFGGVPQDKVQQAGSSPLVSVNSNGDIFMIDPFTGEVKFDSQKAGIAEILDDYVLYKANGILIAGKDASNKPAMVFANLADGKIAWKLSDDYGRVVSVNELSPNELLIVTLFNNYKINSKSGEVIWRNDVSEANKQLEKLGAFGSLMKQAATQHAEGMDFNVKFYKHPKMDIFYVGSEQKKESSFSSSSSSPPPVTYSSVFYAYNMGDGSRIWESPLEVDGRLSHLFFHDKGLVILPDDGANTKINLFSNKTQEGSWGKKGRGVKVKGGIYDYIPVGSGLLLISKNGDKNYLTFLDTNLGILTFEKPVKIDGEVVRSEKIDNGVFYVTTEEANVLNTSTGELLLDKSINTSPALVGSKDDKFYIFDTKENKLKVMNKADGKVSNLSDVALKFEGKEAPTGLEVRNNGIFIHSDQNVALFDLSGKLNYQSYYEAPREPGLKRALLYAQAVRAAYIGASAYAASGVYQSAAPQVKQEDALAGAMVEGIGQAYGELGDAASDFAMKSFKQASARFKASTQSRDFMMILSKQEGNKNALLKVNKNTGKVDAYIDLGKERMPNYAVDDVTGQVFYQTGSSIVAGYQLD</sequence>
<dbReference type="InterPro" id="IPR011047">
    <property type="entry name" value="Quinoprotein_ADH-like_sf"/>
</dbReference>
<name>A0ABW9RVU1_9BACT</name>
<evidence type="ECO:0000313" key="3">
    <source>
        <dbReference type="Proteomes" id="UP000798808"/>
    </source>
</evidence>